<gene>
    <name evidence="1" type="ORF">H9W90_11920</name>
</gene>
<dbReference type="PROSITE" id="PS51257">
    <property type="entry name" value="PROKAR_LIPOPROTEIN"/>
    <property type="match status" value="1"/>
</dbReference>
<dbReference type="KEGG" id="ppec:H9W90_11920"/>
<proteinExistence type="predicted"/>
<evidence type="ECO:0000313" key="1">
    <source>
        <dbReference type="EMBL" id="QNM84893.1"/>
    </source>
</evidence>
<sequence length="238" mass="27454">MMKKYIYIMVIGLMISACTDSENSNTVIAVLEDITETDFIATPDAKNIMIQFGFESDLWRSATFRYGRMNSLIHNSRDLVSLAQEKALLGNELERRRLVTNFNKGVEDILNKPKDSSIYNHSSIWLPIVEELRVLQKDSISKSRLYVFSDLQENTRWFSVFRVKDIHLLEAQTDDLVEIFLSKAEGITPSNLIEVIVVYQPKTIAEDELFQKLKQLYMQLFSRLGISIKFTANLNSKI</sequence>
<dbReference type="Proteomes" id="UP000515808">
    <property type="component" value="Chromosome"/>
</dbReference>
<organism evidence="1 2">
    <name type="scientific">Polaribacter pectinis</name>
    <dbReference type="NCBI Taxonomy" id="2738844"/>
    <lineage>
        <taxon>Bacteria</taxon>
        <taxon>Pseudomonadati</taxon>
        <taxon>Bacteroidota</taxon>
        <taxon>Flavobacteriia</taxon>
        <taxon>Flavobacteriales</taxon>
        <taxon>Flavobacteriaceae</taxon>
    </lineage>
</organism>
<dbReference type="EMBL" id="CP060695">
    <property type="protein sequence ID" value="QNM84893.1"/>
    <property type="molecule type" value="Genomic_DNA"/>
</dbReference>
<evidence type="ECO:0000313" key="2">
    <source>
        <dbReference type="Proteomes" id="UP000515808"/>
    </source>
</evidence>
<keyword evidence="2" id="KW-1185">Reference proteome</keyword>
<name>A0A7G9L8E4_9FLAO</name>
<accession>A0A7G9L8E4</accession>
<reference evidence="1 2" key="1">
    <citation type="submission" date="2020-08" db="EMBL/GenBank/DDBJ databases">
        <title>Polaribacter sp. L12M9 isolated from gut of the Korean scallop.</title>
        <authorList>
            <person name="Jeong Y.S."/>
        </authorList>
    </citation>
    <scope>NUCLEOTIDE SEQUENCE [LARGE SCALE GENOMIC DNA]</scope>
    <source>
        <strain evidence="1 2">L12M9</strain>
    </source>
</reference>
<protein>
    <submittedName>
        <fullName evidence="1">Uncharacterized protein</fullName>
    </submittedName>
</protein>
<dbReference type="RefSeq" id="WP_187481813.1">
    <property type="nucleotide sequence ID" value="NZ_CP060695.1"/>
</dbReference>
<dbReference type="AlphaFoldDB" id="A0A7G9L8E4"/>